<proteinExistence type="predicted"/>
<evidence type="ECO:0000259" key="4">
    <source>
        <dbReference type="PROSITE" id="PS51462"/>
    </source>
</evidence>
<evidence type="ECO:0000313" key="5">
    <source>
        <dbReference type="EMBL" id="GHA13990.1"/>
    </source>
</evidence>
<comment type="caution">
    <text evidence="5">The sequence shown here is derived from an EMBL/GenBank/DDBJ whole genome shotgun (WGS) entry which is preliminary data.</text>
</comment>
<evidence type="ECO:0000256" key="2">
    <source>
        <dbReference type="ARBA" id="ARBA00022801"/>
    </source>
</evidence>
<evidence type="ECO:0000256" key="1">
    <source>
        <dbReference type="ARBA" id="ARBA00001946"/>
    </source>
</evidence>
<evidence type="ECO:0000313" key="6">
    <source>
        <dbReference type="Proteomes" id="UP000614811"/>
    </source>
</evidence>
<dbReference type="EMBL" id="BMXA01000004">
    <property type="protein sequence ID" value="GHA13990.1"/>
    <property type="molecule type" value="Genomic_DNA"/>
</dbReference>
<protein>
    <recommendedName>
        <fullName evidence="4">Nudix hydrolase domain-containing protein</fullName>
    </recommendedName>
</protein>
<keyword evidence="2" id="KW-0378">Hydrolase</keyword>
<dbReference type="InterPro" id="IPR000086">
    <property type="entry name" value="NUDIX_hydrolase_dom"/>
</dbReference>
<comment type="cofactor">
    <cofactor evidence="1">
        <name>Mg(2+)</name>
        <dbReference type="ChEBI" id="CHEBI:18420"/>
    </cofactor>
</comment>
<dbReference type="AlphaFoldDB" id="A0A918VQ22"/>
<keyword evidence="3" id="KW-0460">Magnesium</keyword>
<dbReference type="PANTHER" id="PTHR43046">
    <property type="entry name" value="GDP-MANNOSE MANNOSYL HYDROLASE"/>
    <property type="match status" value="1"/>
</dbReference>
<dbReference type="PROSITE" id="PS00893">
    <property type="entry name" value="NUDIX_BOX"/>
    <property type="match status" value="1"/>
</dbReference>
<dbReference type="PANTHER" id="PTHR43046:SF12">
    <property type="entry name" value="GDP-MANNOSE MANNOSYL HYDROLASE"/>
    <property type="match status" value="1"/>
</dbReference>
<dbReference type="Proteomes" id="UP000614811">
    <property type="component" value="Unassembled WGS sequence"/>
</dbReference>
<dbReference type="GO" id="GO:0016787">
    <property type="term" value="F:hydrolase activity"/>
    <property type="evidence" value="ECO:0007669"/>
    <property type="project" value="UniProtKB-KW"/>
</dbReference>
<dbReference type="SUPFAM" id="SSF55811">
    <property type="entry name" value="Nudix"/>
    <property type="match status" value="1"/>
</dbReference>
<accession>A0A918VQ22</accession>
<dbReference type="Gene3D" id="3.90.79.10">
    <property type="entry name" value="Nucleoside Triphosphate Pyrophosphohydrolase"/>
    <property type="match status" value="1"/>
</dbReference>
<keyword evidence="6" id="KW-1185">Reference proteome</keyword>
<dbReference type="PROSITE" id="PS51462">
    <property type="entry name" value="NUDIX"/>
    <property type="match status" value="1"/>
</dbReference>
<dbReference type="InterPro" id="IPR015797">
    <property type="entry name" value="NUDIX_hydrolase-like_dom_sf"/>
</dbReference>
<dbReference type="InterPro" id="IPR020084">
    <property type="entry name" value="NUDIX_hydrolase_CS"/>
</dbReference>
<reference evidence="5" key="1">
    <citation type="journal article" date="2014" name="Int. J. Syst. Evol. Microbiol.">
        <title>Complete genome sequence of Corynebacterium casei LMG S-19264T (=DSM 44701T), isolated from a smear-ripened cheese.</title>
        <authorList>
            <consortium name="US DOE Joint Genome Institute (JGI-PGF)"/>
            <person name="Walter F."/>
            <person name="Albersmeier A."/>
            <person name="Kalinowski J."/>
            <person name="Ruckert C."/>
        </authorList>
    </citation>
    <scope>NUCLEOTIDE SEQUENCE</scope>
    <source>
        <strain evidence="5">KCTC 12711</strain>
    </source>
</reference>
<name>A0A918VQ22_9GAMM</name>
<feature type="domain" description="Nudix hydrolase" evidence="4">
    <location>
        <begin position="1"/>
        <end position="142"/>
    </location>
</feature>
<organism evidence="5 6">
    <name type="scientific">Arenicella chitinivorans</name>
    <dbReference type="NCBI Taxonomy" id="1329800"/>
    <lineage>
        <taxon>Bacteria</taxon>
        <taxon>Pseudomonadati</taxon>
        <taxon>Pseudomonadota</taxon>
        <taxon>Gammaproteobacteria</taxon>
        <taxon>Arenicellales</taxon>
        <taxon>Arenicellaceae</taxon>
        <taxon>Arenicella</taxon>
    </lineage>
</organism>
<sequence>MKVRYCSRLLIVNEKDELLLFQYQDEHRPEPFWATAGGELKKGESVLDAASRELYEETGLRNCIGPLLLEREAVFAVARSVPALWREKYYLVNCSSQEEVFAAEWTDEEKCTIQNWKWWTHSEMRYVDSVLFKPDCIPDLLESILRNKKSA</sequence>
<reference evidence="5" key="2">
    <citation type="submission" date="2020-09" db="EMBL/GenBank/DDBJ databases">
        <authorList>
            <person name="Sun Q."/>
            <person name="Kim S."/>
        </authorList>
    </citation>
    <scope>NUCLEOTIDE SEQUENCE</scope>
    <source>
        <strain evidence="5">KCTC 12711</strain>
    </source>
</reference>
<dbReference type="CDD" id="cd04685">
    <property type="entry name" value="NUDIX_Hydrolase"/>
    <property type="match status" value="1"/>
</dbReference>
<dbReference type="RefSeq" id="WP_189401665.1">
    <property type="nucleotide sequence ID" value="NZ_BMXA01000004.1"/>
</dbReference>
<evidence type="ECO:0000256" key="3">
    <source>
        <dbReference type="ARBA" id="ARBA00022842"/>
    </source>
</evidence>
<dbReference type="Pfam" id="PF00293">
    <property type="entry name" value="NUDIX"/>
    <property type="match status" value="1"/>
</dbReference>
<gene>
    <name evidence="5" type="ORF">GCM10008090_24710</name>
</gene>